<dbReference type="PANTHER" id="PTHR37984">
    <property type="entry name" value="PROTEIN CBG26694"/>
    <property type="match status" value="1"/>
</dbReference>
<keyword evidence="4" id="KW-0255">Endonuclease</keyword>
<dbReference type="InterPro" id="IPR050951">
    <property type="entry name" value="Retrovirus_Pol_polyprotein"/>
</dbReference>
<reference evidence="8 9" key="1">
    <citation type="submission" date="2015-09" db="EMBL/GenBank/DDBJ databases">
        <title>Draft genome of the parasitic nematode Teladorsagia circumcincta isolate WARC Sus (inbred).</title>
        <authorList>
            <person name="Mitreva M."/>
        </authorList>
    </citation>
    <scope>NUCLEOTIDE SEQUENCE [LARGE SCALE GENOMIC DNA]</scope>
    <source>
        <strain evidence="8 9">S</strain>
    </source>
</reference>
<dbReference type="SUPFAM" id="SSF56672">
    <property type="entry name" value="DNA/RNA polymerases"/>
    <property type="match status" value="1"/>
</dbReference>
<protein>
    <submittedName>
        <fullName evidence="8">Reverse transcriptase</fullName>
    </submittedName>
</protein>
<evidence type="ECO:0000259" key="7">
    <source>
        <dbReference type="PROSITE" id="PS50878"/>
    </source>
</evidence>
<dbReference type="PANTHER" id="PTHR37984:SF5">
    <property type="entry name" value="PROTEIN NYNRIN-LIKE"/>
    <property type="match status" value="1"/>
</dbReference>
<keyword evidence="9" id="KW-1185">Reference proteome</keyword>
<evidence type="ECO:0000256" key="3">
    <source>
        <dbReference type="ARBA" id="ARBA00022722"/>
    </source>
</evidence>
<dbReference type="InterPro" id="IPR001995">
    <property type="entry name" value="Peptidase_A2_cat"/>
</dbReference>
<accession>A0A2G9T4W9</accession>
<dbReference type="OrthoDB" id="5919961at2759"/>
<dbReference type="Gene3D" id="2.40.70.10">
    <property type="entry name" value="Acid Proteases"/>
    <property type="match status" value="1"/>
</dbReference>
<dbReference type="CDD" id="cd01647">
    <property type="entry name" value="RT_LTR"/>
    <property type="match status" value="1"/>
</dbReference>
<feature type="non-terminal residue" evidence="8">
    <location>
        <position position="331"/>
    </location>
</feature>
<proteinExistence type="predicted"/>
<feature type="domain" description="Reverse transcriptase" evidence="7">
    <location>
        <begin position="164"/>
        <end position="331"/>
    </location>
</feature>
<dbReference type="PROSITE" id="PS50878">
    <property type="entry name" value="RT_POL"/>
    <property type="match status" value="1"/>
</dbReference>
<dbReference type="Pfam" id="PF00078">
    <property type="entry name" value="RVT_1"/>
    <property type="match status" value="1"/>
</dbReference>
<sequence>MRLDTGADVTLLSHADWIAIGRPTLQSPQITLRSANNKPINVRGRYDCSFVIDGQHGRGTCYVADTPSLLGLDWITQHEPLFRRLTEGSICNVSSSTLNTRNSSLTAHLKKKFATVFKPGLGHCTKSKAKLVLKPNAKPVFQKARPVPYAAVQKISTEIDRLVSTQVLTPIDHSEWAAPIVAVQKKNGSIRLCADYSTGLNDALEQHQHPLPTPDDIFTKLNGGRYFSQLDLAEAYPQLEVDDDSKQLLTINTHQGLYRFNRLPFGVKPAPGIFQQCIDALIAGLDGTAAYLDDILVTGRTIDEHNTRLDAVFQRIQDYGFRVRLEKCSFL</sequence>
<dbReference type="Proteomes" id="UP000230423">
    <property type="component" value="Unassembled WGS sequence"/>
</dbReference>
<dbReference type="GO" id="GO:0004519">
    <property type="term" value="F:endonuclease activity"/>
    <property type="evidence" value="ECO:0007669"/>
    <property type="project" value="UniProtKB-KW"/>
</dbReference>
<dbReference type="GO" id="GO:0003964">
    <property type="term" value="F:RNA-directed DNA polymerase activity"/>
    <property type="evidence" value="ECO:0007669"/>
    <property type="project" value="UniProtKB-KW"/>
</dbReference>
<dbReference type="GO" id="GO:0006508">
    <property type="term" value="P:proteolysis"/>
    <property type="evidence" value="ECO:0007669"/>
    <property type="project" value="InterPro"/>
</dbReference>
<dbReference type="Gene3D" id="3.10.10.10">
    <property type="entry name" value="HIV Type 1 Reverse Transcriptase, subunit A, domain 1"/>
    <property type="match status" value="1"/>
</dbReference>
<gene>
    <name evidence="8" type="ORF">TELCIR_25682</name>
</gene>
<evidence type="ECO:0000256" key="1">
    <source>
        <dbReference type="ARBA" id="ARBA00022679"/>
    </source>
</evidence>
<dbReference type="InterPro" id="IPR043502">
    <property type="entry name" value="DNA/RNA_pol_sf"/>
</dbReference>
<keyword evidence="8" id="KW-0695">RNA-directed DNA polymerase</keyword>
<keyword evidence="5" id="KW-0378">Hydrolase</keyword>
<evidence type="ECO:0000256" key="2">
    <source>
        <dbReference type="ARBA" id="ARBA00022695"/>
    </source>
</evidence>
<keyword evidence="1" id="KW-0808">Transferase</keyword>
<dbReference type="PROSITE" id="PS50175">
    <property type="entry name" value="ASP_PROT_RETROV"/>
    <property type="match status" value="1"/>
</dbReference>
<evidence type="ECO:0000256" key="5">
    <source>
        <dbReference type="ARBA" id="ARBA00022801"/>
    </source>
</evidence>
<dbReference type="InterPro" id="IPR021109">
    <property type="entry name" value="Peptidase_aspartic_dom_sf"/>
</dbReference>
<keyword evidence="3" id="KW-0540">Nuclease</keyword>
<evidence type="ECO:0000256" key="4">
    <source>
        <dbReference type="ARBA" id="ARBA00022759"/>
    </source>
</evidence>
<dbReference type="Gene3D" id="3.30.70.270">
    <property type="match status" value="1"/>
</dbReference>
<dbReference type="AlphaFoldDB" id="A0A2G9T4W9"/>
<dbReference type="EMBL" id="KZ421543">
    <property type="protein sequence ID" value="PIO53003.1"/>
    <property type="molecule type" value="Genomic_DNA"/>
</dbReference>
<dbReference type="InterPro" id="IPR000477">
    <property type="entry name" value="RT_dom"/>
</dbReference>
<keyword evidence="2" id="KW-0548">Nucleotidyltransferase</keyword>
<feature type="domain" description="Peptidase A2" evidence="6">
    <location>
        <begin position="1"/>
        <end position="17"/>
    </location>
</feature>
<evidence type="ECO:0000259" key="6">
    <source>
        <dbReference type="PROSITE" id="PS50175"/>
    </source>
</evidence>
<name>A0A2G9T4W9_TELCI</name>
<evidence type="ECO:0000313" key="9">
    <source>
        <dbReference type="Proteomes" id="UP000230423"/>
    </source>
</evidence>
<dbReference type="GO" id="GO:0004190">
    <property type="term" value="F:aspartic-type endopeptidase activity"/>
    <property type="evidence" value="ECO:0007669"/>
    <property type="project" value="InterPro"/>
</dbReference>
<dbReference type="InterPro" id="IPR043128">
    <property type="entry name" value="Rev_trsase/Diguanyl_cyclase"/>
</dbReference>
<organism evidence="8 9">
    <name type="scientific">Teladorsagia circumcincta</name>
    <name type="common">Brown stomach worm</name>
    <name type="synonym">Ostertagia circumcincta</name>
    <dbReference type="NCBI Taxonomy" id="45464"/>
    <lineage>
        <taxon>Eukaryota</taxon>
        <taxon>Metazoa</taxon>
        <taxon>Ecdysozoa</taxon>
        <taxon>Nematoda</taxon>
        <taxon>Chromadorea</taxon>
        <taxon>Rhabditida</taxon>
        <taxon>Rhabditina</taxon>
        <taxon>Rhabditomorpha</taxon>
        <taxon>Strongyloidea</taxon>
        <taxon>Trichostrongylidae</taxon>
        <taxon>Teladorsagia</taxon>
    </lineage>
</organism>
<dbReference type="SUPFAM" id="SSF50630">
    <property type="entry name" value="Acid proteases"/>
    <property type="match status" value="1"/>
</dbReference>
<evidence type="ECO:0000313" key="8">
    <source>
        <dbReference type="EMBL" id="PIO53003.1"/>
    </source>
</evidence>